<organism evidence="1">
    <name type="scientific">Unknown prokaryotic organism</name>
    <dbReference type="NCBI Taxonomy" id="2725"/>
    <lineage>
        <taxon>Bacteria</taxon>
        <taxon>environmental samples</taxon>
    </lineage>
</organism>
<protein>
    <submittedName>
        <fullName evidence="1">Uncharacterized protein</fullName>
    </submittedName>
</protein>
<reference evidence="1" key="1">
    <citation type="journal article" date="2015" name="Front. Bioeng. Biotechnol.">
        <title>Functional Screening of Hydrolytic Activities Reveals an Extremely Thermostable Cellulase from a Deep-Sea Archaeon.</title>
        <authorList>
            <person name="Leis B."/>
            <person name="Heinze S."/>
            <person name="Angelov A."/>
            <person name="Pham V.T."/>
            <person name="Thurmer A."/>
            <person name="Jebbar M."/>
            <person name="Golyshin P.N."/>
            <person name="Streit W.R."/>
            <person name="Daniel R."/>
            <person name="Liebl W."/>
        </authorList>
    </citation>
    <scope>NUCLEOTIDE SEQUENCE</scope>
</reference>
<proteinExistence type="predicted"/>
<evidence type="ECO:0000313" key="1">
    <source>
        <dbReference type="EMBL" id="CRL09128.1"/>
    </source>
</evidence>
<name>A0A0F7YX24_UNKP</name>
<gene>
    <name evidence="1" type="primary">HA-cmc-1-04</name>
</gene>
<dbReference type="AlphaFoldDB" id="A0A0F7YX24"/>
<sequence length="37" mass="4249">MFSTRNALAEFTKIEGSLLSGIKKTQSKTEKNYEKRI</sequence>
<dbReference type="EMBL" id="LN850140">
    <property type="protein sequence ID" value="CRL09128.1"/>
    <property type="molecule type" value="Genomic_DNA"/>
</dbReference>
<accession>A0A0F7YX24</accession>